<dbReference type="AlphaFoldDB" id="D3TSJ2"/>
<reference evidence="2" key="1">
    <citation type="journal article" date="2010" name="BMC Genomics">
        <title>An insight into the sialome of Glossina morsitans morsitans.</title>
        <authorList>
            <person name="Alves-Silva J."/>
            <person name="Ribeiro J.M."/>
            <person name="Van Den Abbeele J."/>
            <person name="Attardo G."/>
            <person name="Hao Z."/>
            <person name="Haines L.R."/>
            <person name="Soares M.B."/>
            <person name="Berriman M."/>
            <person name="Aksoy S."/>
            <person name="Lehane M.J."/>
        </authorList>
    </citation>
    <scope>NUCLEOTIDE SEQUENCE</scope>
    <source>
        <tissue evidence="2">Salivary gland</tissue>
    </source>
</reference>
<organism evidence="2">
    <name type="scientific">Glossina morsitans morsitans</name>
    <name type="common">Savannah tsetse fly</name>
    <dbReference type="NCBI Taxonomy" id="37546"/>
    <lineage>
        <taxon>Eukaryota</taxon>
        <taxon>Metazoa</taxon>
        <taxon>Ecdysozoa</taxon>
        <taxon>Arthropoda</taxon>
        <taxon>Hexapoda</taxon>
        <taxon>Insecta</taxon>
        <taxon>Pterygota</taxon>
        <taxon>Neoptera</taxon>
        <taxon>Endopterygota</taxon>
        <taxon>Diptera</taxon>
        <taxon>Brachycera</taxon>
        <taxon>Muscomorpha</taxon>
        <taxon>Hippoboscoidea</taxon>
        <taxon>Glossinidae</taxon>
        <taxon>Glossina</taxon>
    </lineage>
</organism>
<keyword evidence="1" id="KW-0812">Transmembrane</keyword>
<name>D3TSJ2_GLOMM</name>
<reference evidence="2" key="2">
    <citation type="submission" date="2010-01" db="EMBL/GenBank/DDBJ databases">
        <authorList>
            <consortium name="International Glossina Genome Initiative"/>
            <person name="da Silva J."/>
            <person name="Ribeiro J.M.C."/>
            <person name="Abbeele J.V."/>
            <person name="Attardo G."/>
            <person name="Hao Z."/>
            <person name="Haines L.R."/>
            <person name="Soares M.B."/>
            <person name="Berriman M."/>
            <person name="Aksoy S."/>
            <person name="Lehane M.J."/>
        </authorList>
    </citation>
    <scope>NUCLEOTIDE SEQUENCE</scope>
    <source>
        <tissue evidence="2">Salivary gland</tissue>
    </source>
</reference>
<protein>
    <submittedName>
        <fullName evidence="2">Hypothetical secreted peptide</fullName>
    </submittedName>
</protein>
<proteinExistence type="evidence at transcript level"/>
<evidence type="ECO:0000256" key="1">
    <source>
        <dbReference type="SAM" id="Phobius"/>
    </source>
</evidence>
<feature type="transmembrane region" description="Helical" evidence="1">
    <location>
        <begin position="7"/>
        <end position="31"/>
    </location>
</feature>
<dbReference type="EMBL" id="EZ424394">
    <property type="protein sequence ID" value="ADD20670.1"/>
    <property type="molecule type" value="mRNA"/>
</dbReference>
<keyword evidence="1" id="KW-0472">Membrane</keyword>
<keyword evidence="1" id="KW-1133">Transmembrane helix</keyword>
<sequence>MRKCCFFNCIANSFIFTFVFLFFFLSTFSYIKKITQKKNCNFDFRRTYIYIQENSYS</sequence>
<evidence type="ECO:0000313" key="2">
    <source>
        <dbReference type="EMBL" id="ADD20670.1"/>
    </source>
</evidence>
<accession>D3TSJ2</accession>